<dbReference type="AlphaFoldDB" id="A0A6M0T185"/>
<gene>
    <name evidence="4" type="primary">pdaA</name>
    <name evidence="4" type="ORF">EXM42_11030</name>
</gene>
<dbReference type="CDD" id="cd10948">
    <property type="entry name" value="CE4_BsPdaA_like"/>
    <property type="match status" value="1"/>
</dbReference>
<sequence length="328" mass="37628">MNKKIISCILVSSFLLCSCNLNASNKSFNARSEENNTKTEEGNIKNKSTHTEENTKSQMRNNSDYKNNEQNIKDIKKDTSTSSNINKFKDESNISSKEKDWFFKPSKNNEPATIPEDMENALNKYSGYFLGDTSKKHLYLTFDEGYENGYTDKILDVLKANNIKAAFFVTAPYVKQNKDLIKRMVDEGHLVCNHSDHHPSMASAALKGKESFEKEFTVVEDLYKDITNKDMPKFFRPPMGKYSELSLKYTEDLGYKSIFWSFAYLDWDRNKQPSPEQGKEKILNGVHNGSIILLHAVSKTNAEILDPVLKELKNDGYEFKTLEDLPKK</sequence>
<dbReference type="GO" id="GO:0016810">
    <property type="term" value="F:hydrolase activity, acting on carbon-nitrogen (but not peptide) bonds"/>
    <property type="evidence" value="ECO:0007669"/>
    <property type="project" value="InterPro"/>
</dbReference>
<evidence type="ECO:0000313" key="4">
    <source>
        <dbReference type="EMBL" id="NFA60905.1"/>
    </source>
</evidence>
<dbReference type="EMBL" id="SGJP01000021">
    <property type="protein sequence ID" value="NFA60905.1"/>
    <property type="molecule type" value="Genomic_DNA"/>
</dbReference>
<dbReference type="InterPro" id="IPR050248">
    <property type="entry name" value="Polysacc_deacetylase_ArnD"/>
</dbReference>
<dbReference type="GO" id="GO:0005975">
    <property type="term" value="P:carbohydrate metabolic process"/>
    <property type="evidence" value="ECO:0007669"/>
    <property type="project" value="InterPro"/>
</dbReference>
<dbReference type="InterPro" id="IPR002509">
    <property type="entry name" value="NODB_dom"/>
</dbReference>
<feature type="chain" id="PRO_5026978229" evidence="2">
    <location>
        <begin position="24"/>
        <end position="328"/>
    </location>
</feature>
<evidence type="ECO:0000256" key="1">
    <source>
        <dbReference type="SAM" id="MobiDB-lite"/>
    </source>
</evidence>
<dbReference type="SUPFAM" id="SSF88713">
    <property type="entry name" value="Glycoside hydrolase/deacetylase"/>
    <property type="match status" value="1"/>
</dbReference>
<dbReference type="InterPro" id="IPR014235">
    <property type="entry name" value="Spore_PdaA"/>
</dbReference>
<feature type="compositionally biased region" description="Polar residues" evidence="1">
    <location>
        <begin position="56"/>
        <end position="70"/>
    </location>
</feature>
<name>A0A6M0T185_CLOBO</name>
<evidence type="ECO:0000256" key="2">
    <source>
        <dbReference type="SAM" id="SignalP"/>
    </source>
</evidence>
<dbReference type="NCBIfam" id="TIGR02884">
    <property type="entry name" value="spore_pdaA"/>
    <property type="match status" value="1"/>
</dbReference>
<comment type="caution">
    <text evidence="4">The sequence shown here is derived from an EMBL/GenBank/DDBJ whole genome shotgun (WGS) entry which is preliminary data.</text>
</comment>
<accession>A0A6M0T185</accession>
<feature type="region of interest" description="Disordered" evidence="1">
    <location>
        <begin position="29"/>
        <end position="89"/>
    </location>
</feature>
<keyword evidence="2" id="KW-0732">Signal</keyword>
<dbReference type="InterPro" id="IPR011330">
    <property type="entry name" value="Glyco_hydro/deAcase_b/a-brl"/>
</dbReference>
<reference evidence="4 5" key="1">
    <citation type="submission" date="2019-02" db="EMBL/GenBank/DDBJ databases">
        <title>Genome sequencing of Clostridium botulinum clinical isolates.</title>
        <authorList>
            <person name="Brunt J."/>
            <person name="Van Vliet A.H.M."/>
            <person name="Stringer S.C."/>
            <person name="Grant K.A."/>
            <person name="Carter A.C."/>
            <person name="Peck M.W."/>
        </authorList>
    </citation>
    <scope>NUCLEOTIDE SEQUENCE [LARGE SCALE GENOMIC DNA]</scope>
    <source>
        <strain evidence="4 5">R1125/03</strain>
    </source>
</reference>
<dbReference type="PROSITE" id="PS51677">
    <property type="entry name" value="NODB"/>
    <property type="match status" value="1"/>
</dbReference>
<feature type="domain" description="NodB homology" evidence="3">
    <location>
        <begin position="136"/>
        <end position="320"/>
    </location>
</feature>
<dbReference type="Pfam" id="PF01522">
    <property type="entry name" value="Polysacc_deac_1"/>
    <property type="match status" value="1"/>
</dbReference>
<dbReference type="GO" id="GO:0016020">
    <property type="term" value="C:membrane"/>
    <property type="evidence" value="ECO:0007669"/>
    <property type="project" value="TreeGrafter"/>
</dbReference>
<organism evidence="4 5">
    <name type="scientific">Clostridium botulinum</name>
    <dbReference type="NCBI Taxonomy" id="1491"/>
    <lineage>
        <taxon>Bacteria</taxon>
        <taxon>Bacillati</taxon>
        <taxon>Bacillota</taxon>
        <taxon>Clostridia</taxon>
        <taxon>Eubacteriales</taxon>
        <taxon>Clostridiaceae</taxon>
        <taxon>Clostridium</taxon>
    </lineage>
</organism>
<dbReference type="PANTHER" id="PTHR10587">
    <property type="entry name" value="GLYCOSYL TRANSFERASE-RELATED"/>
    <property type="match status" value="1"/>
</dbReference>
<evidence type="ECO:0000313" key="5">
    <source>
        <dbReference type="Proteomes" id="UP000473089"/>
    </source>
</evidence>
<protein>
    <submittedName>
        <fullName evidence="4">Delta-lactam-biosynthetic de-N-acetylase</fullName>
    </submittedName>
</protein>
<dbReference type="Proteomes" id="UP000473089">
    <property type="component" value="Unassembled WGS sequence"/>
</dbReference>
<feature type="signal peptide" evidence="2">
    <location>
        <begin position="1"/>
        <end position="23"/>
    </location>
</feature>
<dbReference type="PROSITE" id="PS51257">
    <property type="entry name" value="PROKAR_LIPOPROTEIN"/>
    <property type="match status" value="1"/>
</dbReference>
<feature type="compositionally biased region" description="Basic and acidic residues" evidence="1">
    <location>
        <begin position="31"/>
        <end position="55"/>
    </location>
</feature>
<dbReference type="Gene3D" id="3.20.20.370">
    <property type="entry name" value="Glycoside hydrolase/deacetylase"/>
    <property type="match status" value="1"/>
</dbReference>
<evidence type="ECO:0000259" key="3">
    <source>
        <dbReference type="PROSITE" id="PS51677"/>
    </source>
</evidence>
<proteinExistence type="predicted"/>
<dbReference type="PANTHER" id="PTHR10587:SF78">
    <property type="entry name" value="PEPTIDOGLYCAN-N-ACETYLMURAMIC ACID DEACETYLASE PDAA"/>
    <property type="match status" value="1"/>
</dbReference>